<protein>
    <submittedName>
        <fullName evidence="1">Uncharacterized protein</fullName>
    </submittedName>
</protein>
<evidence type="ECO:0000313" key="2">
    <source>
        <dbReference type="Proteomes" id="UP000509222"/>
    </source>
</evidence>
<dbReference type="Proteomes" id="UP000509222">
    <property type="component" value="Chromosome"/>
</dbReference>
<name>A0A1G7ZXB3_9BACL</name>
<organism evidence="1 2">
    <name type="scientific">Planococcus glaciei</name>
    <dbReference type="NCBI Taxonomy" id="459472"/>
    <lineage>
        <taxon>Bacteria</taxon>
        <taxon>Bacillati</taxon>
        <taxon>Bacillota</taxon>
        <taxon>Bacilli</taxon>
        <taxon>Bacillales</taxon>
        <taxon>Caryophanaceae</taxon>
        <taxon>Planococcus</taxon>
    </lineage>
</organism>
<evidence type="ECO:0000313" key="1">
    <source>
        <dbReference type="EMBL" id="QKX52340.1"/>
    </source>
</evidence>
<dbReference type="eggNOG" id="ENOG502ZKFG">
    <property type="taxonomic scope" value="Bacteria"/>
</dbReference>
<gene>
    <name evidence="1" type="ORF">HF394_18155</name>
</gene>
<proteinExistence type="predicted"/>
<dbReference type="RefSeq" id="WP_036803168.1">
    <property type="nucleotide sequence ID" value="NZ_CP051177.1"/>
</dbReference>
<dbReference type="EMBL" id="CP051177">
    <property type="protein sequence ID" value="QKX52340.1"/>
    <property type="molecule type" value="Genomic_DNA"/>
</dbReference>
<reference evidence="2" key="2">
    <citation type="submission" date="2020-06" db="EMBL/GenBank/DDBJ databases">
        <title>Isolation of Planomicrobium glaciei.</title>
        <authorList>
            <person name="Malisova L."/>
            <person name="Safrankova R."/>
            <person name="Jakubu V."/>
            <person name="Spanelova P."/>
        </authorList>
    </citation>
    <scope>NUCLEOTIDE SEQUENCE [LARGE SCALE GENOMIC DNA]</scope>
    <source>
        <strain evidence="2">NRL-ATB46093</strain>
    </source>
</reference>
<keyword evidence="2" id="KW-1185">Reference proteome</keyword>
<reference evidence="1 2" key="1">
    <citation type="submission" date="2020-04" db="EMBL/GenBank/DDBJ databases">
        <authorList>
            <person name="Pajer P."/>
            <person name="Broz P."/>
        </authorList>
    </citation>
    <scope>NUCLEOTIDE SEQUENCE [LARGE SCALE GENOMIC DNA]</scope>
    <source>
        <strain evidence="2">NRL-ATB46093</strain>
    </source>
</reference>
<dbReference type="STRING" id="459472.SAMN04487975_10339"/>
<accession>A0A1G7ZXB3</accession>
<sequence>MENELELENEIYSIEILCQGKYESWDFDSEKKRNYFFDKVKREFSGKEIKEKEEDVDDSKIVQLSATNLQIKSDGVSQVVPYVWYDASLFEEMLHFINHKYEQF</sequence>
<dbReference type="AlphaFoldDB" id="A0A1G7ZXB3"/>
<dbReference type="OrthoDB" id="2427990at2"/>